<dbReference type="AlphaFoldDB" id="A0AAY5EXL6"/>
<proteinExistence type="predicted"/>
<dbReference type="Proteomes" id="UP000314983">
    <property type="component" value="Chromosome 18"/>
</dbReference>
<sequence length="210" mass="23455">VHPLDYVSTVVEDTADVLCVYCAGEVWVTVVPAITACCEFVPDEVFCPCDSWLNVFLTVIWCGVTKVLLVQEENYRDTVGLIVFSNDHVIATAGHYKDDGSYICAKEEKCIRTKQILKGTNREKNAMHFVFLLICLPFQNSLLCAVNQLILIGALITGPHSIVLPQTFSSNKYIYKESHKNMLKPVNIVIKFTSMLSIPHIKKGPGFEVV</sequence>
<name>A0AAY5EXL6_ELEEL</name>
<accession>A0AAY5EXL6</accession>
<evidence type="ECO:0000313" key="2">
    <source>
        <dbReference type="Proteomes" id="UP000314983"/>
    </source>
</evidence>
<keyword evidence="2" id="KW-1185">Reference proteome</keyword>
<dbReference type="GeneTree" id="ENSGT01150000289618"/>
<evidence type="ECO:0008006" key="3">
    <source>
        <dbReference type="Google" id="ProtNLM"/>
    </source>
</evidence>
<protein>
    <recommendedName>
        <fullName evidence="3">Ig-like domain-containing protein</fullName>
    </recommendedName>
</protein>
<organism evidence="1 2">
    <name type="scientific">Electrophorus electricus</name>
    <name type="common">Electric eel</name>
    <name type="synonym">Gymnotus electricus</name>
    <dbReference type="NCBI Taxonomy" id="8005"/>
    <lineage>
        <taxon>Eukaryota</taxon>
        <taxon>Metazoa</taxon>
        <taxon>Chordata</taxon>
        <taxon>Craniata</taxon>
        <taxon>Vertebrata</taxon>
        <taxon>Euteleostomi</taxon>
        <taxon>Actinopterygii</taxon>
        <taxon>Neopterygii</taxon>
        <taxon>Teleostei</taxon>
        <taxon>Ostariophysi</taxon>
        <taxon>Gymnotiformes</taxon>
        <taxon>Gymnotoidei</taxon>
        <taxon>Gymnotidae</taxon>
        <taxon>Electrophorus</taxon>
    </lineage>
</organism>
<reference evidence="1" key="2">
    <citation type="submission" date="2025-08" db="UniProtKB">
        <authorList>
            <consortium name="Ensembl"/>
        </authorList>
    </citation>
    <scope>IDENTIFICATION</scope>
</reference>
<reference evidence="1" key="3">
    <citation type="submission" date="2025-09" db="UniProtKB">
        <authorList>
            <consortium name="Ensembl"/>
        </authorList>
    </citation>
    <scope>IDENTIFICATION</scope>
</reference>
<dbReference type="Ensembl" id="ENSEEET00000060941.1">
    <property type="protein sequence ID" value="ENSEEEP00000061488.1"/>
    <property type="gene ID" value="ENSEEEG00000025994.1"/>
</dbReference>
<reference evidence="1 2" key="1">
    <citation type="submission" date="2020-05" db="EMBL/GenBank/DDBJ databases">
        <title>Electrophorus electricus (electric eel) genome, fEleEle1, primary haplotype.</title>
        <authorList>
            <person name="Myers G."/>
            <person name="Meyer A."/>
            <person name="Fedrigo O."/>
            <person name="Formenti G."/>
            <person name="Rhie A."/>
            <person name="Tracey A."/>
            <person name="Sims Y."/>
            <person name="Jarvis E.D."/>
        </authorList>
    </citation>
    <scope>NUCLEOTIDE SEQUENCE [LARGE SCALE GENOMIC DNA]</scope>
</reference>
<evidence type="ECO:0000313" key="1">
    <source>
        <dbReference type="Ensembl" id="ENSEEEP00000061488.1"/>
    </source>
</evidence>